<dbReference type="InterPro" id="IPR036397">
    <property type="entry name" value="RNaseH_sf"/>
</dbReference>
<feature type="region of interest" description="Disordered" evidence="1">
    <location>
        <begin position="1"/>
        <end position="70"/>
    </location>
</feature>
<feature type="region of interest" description="Disordered" evidence="1">
    <location>
        <begin position="256"/>
        <end position="283"/>
    </location>
</feature>
<proteinExistence type="predicted"/>
<feature type="non-terminal residue" evidence="2">
    <location>
        <position position="1"/>
    </location>
</feature>
<dbReference type="InParanoid" id="A0A409X445"/>
<reference evidence="2 3" key="1">
    <citation type="journal article" date="2018" name="Evol. Lett.">
        <title>Horizontal gene cluster transfer increased hallucinogenic mushroom diversity.</title>
        <authorList>
            <person name="Reynolds H.T."/>
            <person name="Vijayakumar V."/>
            <person name="Gluck-Thaler E."/>
            <person name="Korotkin H.B."/>
            <person name="Matheny P.B."/>
            <person name="Slot J.C."/>
        </authorList>
    </citation>
    <scope>NUCLEOTIDE SEQUENCE [LARGE SCALE GENOMIC DNA]</scope>
    <source>
        <strain evidence="2 3">2631</strain>
    </source>
</reference>
<comment type="caution">
    <text evidence="2">The sequence shown here is derived from an EMBL/GenBank/DDBJ whole genome shotgun (WGS) entry which is preliminary data.</text>
</comment>
<dbReference type="AlphaFoldDB" id="A0A409X445"/>
<dbReference type="OrthoDB" id="10039611at2759"/>
<sequence>EDGQGEDEDHDRENEGRDSDGKDGQGKGRDKDGENEGRDGKDGQGEDEDRDSEGKDRDGDGEDGQSMILDKDVTNEVQLYLQSIGADISGRKLMDFLNDDEFWSRHGIEKPINIRTAQRYLNTLGYRYSGGISAKGWRIGWRVSYLNLDHQFKAVVSLHGFMMNTYSMQMTGNEKDDFVSADFGWLSSPDQRWSARRVMKPGENRDGYFTNEDVIDQAKEAIKILRQFYPEYDHVLIYDNATTHLKRAEDALSARHMPKNTPKPGNNWGVPVANRNPETGKVLKKSNGKTEMVKIQMHNAYFLDGTLQPLYFPEGHERAGVFKGMAHILEERGFVGMSKVRAECKSFKCAPKAENCCCRCILFNQPDFLNVKSALEMACGAKGVHVLFLPKFHCELNFIEQCWGYAKRVYCLNPPSSREDHLERNALAALAAVPLKSMRKFANRSRRFMDVYETGLNGRQAAWAARKYKGHRVLPVGIMEELGKLGIV</sequence>
<organism evidence="2 3">
    <name type="scientific">Psilocybe cyanescens</name>
    <dbReference type="NCBI Taxonomy" id="93625"/>
    <lineage>
        <taxon>Eukaryota</taxon>
        <taxon>Fungi</taxon>
        <taxon>Dikarya</taxon>
        <taxon>Basidiomycota</taxon>
        <taxon>Agaricomycotina</taxon>
        <taxon>Agaricomycetes</taxon>
        <taxon>Agaricomycetidae</taxon>
        <taxon>Agaricales</taxon>
        <taxon>Agaricineae</taxon>
        <taxon>Strophariaceae</taxon>
        <taxon>Psilocybe</taxon>
    </lineage>
</organism>
<evidence type="ECO:0000256" key="1">
    <source>
        <dbReference type="SAM" id="MobiDB-lite"/>
    </source>
</evidence>
<protein>
    <submittedName>
        <fullName evidence="2">Uncharacterized protein</fullName>
    </submittedName>
</protein>
<keyword evidence="3" id="KW-1185">Reference proteome</keyword>
<name>A0A409X445_PSICY</name>
<accession>A0A409X445</accession>
<feature type="compositionally biased region" description="Basic and acidic residues" evidence="1">
    <location>
        <begin position="11"/>
        <end position="44"/>
    </location>
</feature>
<dbReference type="Proteomes" id="UP000283269">
    <property type="component" value="Unassembled WGS sequence"/>
</dbReference>
<gene>
    <name evidence="2" type="ORF">CVT25_006561</name>
</gene>
<dbReference type="PANTHER" id="PTHR35871">
    <property type="entry name" value="EXPRESSED PROTEIN"/>
    <property type="match status" value="1"/>
</dbReference>
<evidence type="ECO:0000313" key="3">
    <source>
        <dbReference type="Proteomes" id="UP000283269"/>
    </source>
</evidence>
<evidence type="ECO:0000313" key="2">
    <source>
        <dbReference type="EMBL" id="PPQ85514.1"/>
    </source>
</evidence>
<dbReference type="EMBL" id="NHYD01002700">
    <property type="protein sequence ID" value="PPQ85514.1"/>
    <property type="molecule type" value="Genomic_DNA"/>
</dbReference>
<dbReference type="Gene3D" id="3.30.420.10">
    <property type="entry name" value="Ribonuclease H-like superfamily/Ribonuclease H"/>
    <property type="match status" value="1"/>
</dbReference>
<dbReference type="GO" id="GO:0003676">
    <property type="term" value="F:nucleic acid binding"/>
    <property type="evidence" value="ECO:0007669"/>
    <property type="project" value="InterPro"/>
</dbReference>
<dbReference type="PANTHER" id="PTHR35871:SF1">
    <property type="entry name" value="CXC1-LIKE CYSTEINE CLUSTER ASSOCIATED WITH KDZ TRANSPOSASES DOMAIN-CONTAINING PROTEIN"/>
    <property type="match status" value="1"/>
</dbReference>
<feature type="compositionally biased region" description="Acidic residues" evidence="1">
    <location>
        <begin position="1"/>
        <end position="10"/>
    </location>
</feature>